<accession>A0AAF0BRR5</accession>
<keyword evidence="1" id="KW-1133">Transmembrane helix</keyword>
<evidence type="ECO:0000256" key="1">
    <source>
        <dbReference type="SAM" id="Phobius"/>
    </source>
</evidence>
<dbReference type="EMBL" id="CP116810">
    <property type="protein sequence ID" value="WCL93537.1"/>
    <property type="molecule type" value="Genomic_DNA"/>
</dbReference>
<dbReference type="AlphaFoldDB" id="A0AAF0BRR5"/>
<keyword evidence="3" id="KW-1185">Reference proteome</keyword>
<evidence type="ECO:0000313" key="3">
    <source>
        <dbReference type="Proteomes" id="UP000001426"/>
    </source>
</evidence>
<name>A0AAF0BRR5_RHOPA</name>
<sequence>MTSGSNMTTILKTRIDSAPFGLTLALLGACAVNLTVLVRWL</sequence>
<gene>
    <name evidence="2" type="ORF">TX73_017430</name>
</gene>
<organism evidence="2 3">
    <name type="scientific">Rhodopseudomonas palustris (strain ATCC BAA-98 / CGA009)</name>
    <dbReference type="NCBI Taxonomy" id="258594"/>
    <lineage>
        <taxon>Bacteria</taxon>
        <taxon>Pseudomonadati</taxon>
        <taxon>Pseudomonadota</taxon>
        <taxon>Alphaproteobacteria</taxon>
        <taxon>Hyphomicrobiales</taxon>
        <taxon>Nitrobacteraceae</taxon>
        <taxon>Rhodopseudomonas</taxon>
    </lineage>
</organism>
<evidence type="ECO:0000313" key="2">
    <source>
        <dbReference type="EMBL" id="WCL93537.1"/>
    </source>
</evidence>
<dbReference type="KEGG" id="rpa:TX73_017430"/>
<reference evidence="2 3" key="1">
    <citation type="journal article" date="2004" name="Nat. Biotechnol.">
        <title>Complete genome sequence of the metabolically versatile photosynthetic bacterium Rhodopseudomonas palustris.</title>
        <authorList>
            <person name="Larimer F.W."/>
            <person name="Chain P."/>
            <person name="Hauser L."/>
            <person name="Lamerdin J."/>
            <person name="Malfatti S."/>
            <person name="Do L."/>
            <person name="Land M.L."/>
            <person name="Pelletier D.A."/>
            <person name="Beatty J.T."/>
            <person name="Lang A.S."/>
            <person name="Tabita F.R."/>
            <person name="Gibson J.L."/>
            <person name="Hanson T.E."/>
            <person name="Bobst C."/>
            <person name="Torres J.L."/>
            <person name="Peres C."/>
            <person name="Harrison F.H."/>
            <person name="Gibson J."/>
            <person name="Harwood C.S."/>
        </authorList>
    </citation>
    <scope>NUCLEOTIDE SEQUENCE [LARGE SCALE GENOMIC DNA]</scope>
    <source>
        <strain evidence="3">ATCC BAA-98 / CGA009</strain>
    </source>
</reference>
<protein>
    <submittedName>
        <fullName evidence="2">Uncharacterized protein</fullName>
    </submittedName>
</protein>
<keyword evidence="1" id="KW-0472">Membrane</keyword>
<dbReference type="Proteomes" id="UP000001426">
    <property type="component" value="Chromosome"/>
</dbReference>
<dbReference type="GeneID" id="79396591"/>
<feature type="transmembrane region" description="Helical" evidence="1">
    <location>
        <begin position="20"/>
        <end position="40"/>
    </location>
</feature>
<dbReference type="RefSeq" id="WP_012496802.1">
    <property type="nucleotide sequence ID" value="NZ_CP116810.1"/>
</dbReference>
<proteinExistence type="predicted"/>
<keyword evidence="1" id="KW-0812">Transmembrane</keyword>